<dbReference type="EMBL" id="CAQQ02142267">
    <property type="status" value="NOT_ANNOTATED_CDS"/>
    <property type="molecule type" value="Genomic_DNA"/>
</dbReference>
<dbReference type="AlphaFoldDB" id="T1GFR7"/>
<sequence length="96" mass="11122">MEAVAVKNEPQNQGNAGNAPLPQRMQKQQMGNENIDKKPRFSDINPNQNHNNAGGFQRRNNNNRMNNNQNNRNNNRMNNNQNNQQHNMKQEADVKK</sequence>
<evidence type="ECO:0000313" key="2">
    <source>
        <dbReference type="EnsemblMetazoa" id="MESCA002214-PA"/>
    </source>
</evidence>
<keyword evidence="3" id="KW-1185">Reference proteome</keyword>
<feature type="region of interest" description="Disordered" evidence="1">
    <location>
        <begin position="1"/>
        <end position="96"/>
    </location>
</feature>
<evidence type="ECO:0000256" key="1">
    <source>
        <dbReference type="SAM" id="MobiDB-lite"/>
    </source>
</evidence>
<name>T1GFR7_MEGSC</name>
<organism evidence="2 3">
    <name type="scientific">Megaselia scalaris</name>
    <name type="common">Humpbacked fly</name>
    <name type="synonym">Phora scalaris</name>
    <dbReference type="NCBI Taxonomy" id="36166"/>
    <lineage>
        <taxon>Eukaryota</taxon>
        <taxon>Metazoa</taxon>
        <taxon>Ecdysozoa</taxon>
        <taxon>Arthropoda</taxon>
        <taxon>Hexapoda</taxon>
        <taxon>Insecta</taxon>
        <taxon>Pterygota</taxon>
        <taxon>Neoptera</taxon>
        <taxon>Endopterygota</taxon>
        <taxon>Diptera</taxon>
        <taxon>Brachycera</taxon>
        <taxon>Muscomorpha</taxon>
        <taxon>Platypezoidea</taxon>
        <taxon>Phoridae</taxon>
        <taxon>Megaseliini</taxon>
        <taxon>Megaselia</taxon>
    </lineage>
</organism>
<reference evidence="2" key="2">
    <citation type="submission" date="2015-06" db="UniProtKB">
        <authorList>
            <consortium name="EnsemblMetazoa"/>
        </authorList>
    </citation>
    <scope>IDENTIFICATION</scope>
</reference>
<proteinExistence type="predicted"/>
<accession>T1GFR7</accession>
<protein>
    <submittedName>
        <fullName evidence="2">Uncharacterized protein</fullName>
    </submittedName>
</protein>
<reference evidence="3" key="1">
    <citation type="submission" date="2013-02" db="EMBL/GenBank/DDBJ databases">
        <authorList>
            <person name="Hughes D."/>
        </authorList>
    </citation>
    <scope>NUCLEOTIDE SEQUENCE</scope>
    <source>
        <strain>Durham</strain>
        <strain evidence="3">NC isolate 2 -- Noor lab</strain>
    </source>
</reference>
<feature type="compositionally biased region" description="Low complexity" evidence="1">
    <location>
        <begin position="57"/>
        <end position="85"/>
    </location>
</feature>
<dbReference type="HOGENOM" id="CLU_2362117_0_0_1"/>
<feature type="compositionally biased region" description="Polar residues" evidence="1">
    <location>
        <begin position="44"/>
        <end position="54"/>
    </location>
</feature>
<dbReference type="Proteomes" id="UP000015102">
    <property type="component" value="Unassembled WGS sequence"/>
</dbReference>
<dbReference type="EnsemblMetazoa" id="MESCA002214-RA">
    <property type="protein sequence ID" value="MESCA002214-PA"/>
    <property type="gene ID" value="MESCA002214"/>
</dbReference>
<evidence type="ECO:0000313" key="3">
    <source>
        <dbReference type="Proteomes" id="UP000015102"/>
    </source>
</evidence>
<dbReference type="EMBL" id="CAQQ02142266">
    <property type="status" value="NOT_ANNOTATED_CDS"/>
    <property type="molecule type" value="Genomic_DNA"/>
</dbReference>